<dbReference type="NCBIfam" id="NF008268">
    <property type="entry name" value="PRK11040.1"/>
    <property type="match status" value="1"/>
</dbReference>
<dbReference type="InterPro" id="IPR047657">
    <property type="entry name" value="PmbA"/>
</dbReference>
<dbReference type="OrthoDB" id="9803618at2"/>
<dbReference type="GO" id="GO:0006508">
    <property type="term" value="P:proteolysis"/>
    <property type="evidence" value="ECO:0007669"/>
    <property type="project" value="UniProtKB-KW"/>
</dbReference>
<evidence type="ECO:0000313" key="11">
    <source>
        <dbReference type="Proteomes" id="UP000272771"/>
    </source>
</evidence>
<dbReference type="GO" id="GO:0005829">
    <property type="term" value="C:cytosol"/>
    <property type="evidence" value="ECO:0007669"/>
    <property type="project" value="TreeGrafter"/>
</dbReference>
<dbReference type="PANTHER" id="PTHR43421">
    <property type="entry name" value="METALLOPROTEASE PMBA"/>
    <property type="match status" value="1"/>
</dbReference>
<dbReference type="EMBL" id="LR134533">
    <property type="protein sequence ID" value="VEJ50695.1"/>
    <property type="molecule type" value="Genomic_DNA"/>
</dbReference>
<dbReference type="PANTHER" id="PTHR43421:SF1">
    <property type="entry name" value="METALLOPROTEASE PMBA"/>
    <property type="match status" value="1"/>
</dbReference>
<dbReference type="STRING" id="28091.SAMEA3174300_01449"/>
<comment type="similarity">
    <text evidence="2">Belongs to the peptidase U62 family.</text>
</comment>
<dbReference type="InterPro" id="IPR035068">
    <property type="entry name" value="TldD/PmbA_N"/>
</dbReference>
<organism evidence="10 11">
    <name type="scientific">Neisseria weaveri</name>
    <dbReference type="NCBI Taxonomy" id="28091"/>
    <lineage>
        <taxon>Bacteria</taxon>
        <taxon>Pseudomonadati</taxon>
        <taxon>Pseudomonadota</taxon>
        <taxon>Betaproteobacteria</taxon>
        <taxon>Neisseriales</taxon>
        <taxon>Neisseriaceae</taxon>
        <taxon>Neisseria</taxon>
    </lineage>
</organism>
<dbReference type="GO" id="GO:0008237">
    <property type="term" value="F:metallopeptidase activity"/>
    <property type="evidence" value="ECO:0007669"/>
    <property type="project" value="UniProtKB-KW"/>
</dbReference>
<feature type="domain" description="Metalloprotease TldD/E C-terminal" evidence="8">
    <location>
        <begin position="233"/>
        <end position="441"/>
    </location>
</feature>
<evidence type="ECO:0000256" key="5">
    <source>
        <dbReference type="ARBA" id="ARBA00022801"/>
    </source>
</evidence>
<evidence type="ECO:0000256" key="3">
    <source>
        <dbReference type="ARBA" id="ARBA00022490"/>
    </source>
</evidence>
<dbReference type="InterPro" id="IPR036059">
    <property type="entry name" value="TldD/PmbA_sf"/>
</dbReference>
<evidence type="ECO:0000259" key="8">
    <source>
        <dbReference type="Pfam" id="PF19289"/>
    </source>
</evidence>
<dbReference type="InterPro" id="IPR045570">
    <property type="entry name" value="Metalloprtase-TldD/E_cen_dom"/>
</dbReference>
<evidence type="ECO:0000256" key="4">
    <source>
        <dbReference type="ARBA" id="ARBA00022670"/>
    </source>
</evidence>
<dbReference type="InterPro" id="IPR002510">
    <property type="entry name" value="Metalloprtase-TldD/E_N"/>
</dbReference>
<evidence type="ECO:0000256" key="6">
    <source>
        <dbReference type="ARBA" id="ARBA00023049"/>
    </source>
</evidence>
<evidence type="ECO:0000259" key="9">
    <source>
        <dbReference type="Pfam" id="PF19290"/>
    </source>
</evidence>
<dbReference type="FunFam" id="3.30.2290.10:FF:000002">
    <property type="entry name" value="Metalloprotease PmbA homolog"/>
    <property type="match status" value="1"/>
</dbReference>
<keyword evidence="3" id="KW-0963">Cytoplasm</keyword>
<name>A0A3S4YQV4_9NEIS</name>
<dbReference type="Proteomes" id="UP000272771">
    <property type="component" value="Chromosome"/>
</dbReference>
<dbReference type="RefSeq" id="WP_004282580.1">
    <property type="nucleotide sequence ID" value="NZ_CAUJRG010000002.1"/>
</dbReference>
<accession>A0A3S4YQV4</accession>
<keyword evidence="4" id="KW-0645">Protease</keyword>
<dbReference type="Pfam" id="PF19290">
    <property type="entry name" value="PmbA_TldD_2nd"/>
    <property type="match status" value="1"/>
</dbReference>
<reference evidence="10 11" key="1">
    <citation type="submission" date="2018-12" db="EMBL/GenBank/DDBJ databases">
        <authorList>
            <consortium name="Pathogen Informatics"/>
        </authorList>
    </citation>
    <scope>NUCLEOTIDE SEQUENCE [LARGE SCALE GENOMIC DNA]</scope>
    <source>
        <strain evidence="10 11">NCTC12742</strain>
    </source>
</reference>
<comment type="subcellular location">
    <subcellularLocation>
        <location evidence="1">Cytoplasm</location>
    </subcellularLocation>
</comment>
<keyword evidence="5" id="KW-0378">Hydrolase</keyword>
<proteinExistence type="inferred from homology"/>
<dbReference type="InterPro" id="IPR045569">
    <property type="entry name" value="Metalloprtase-TldD/E_C"/>
</dbReference>
<evidence type="ECO:0000259" key="7">
    <source>
        <dbReference type="Pfam" id="PF01523"/>
    </source>
</evidence>
<dbReference type="AlphaFoldDB" id="A0A3S4YQV4"/>
<feature type="domain" description="Metalloprotease TldD/E central" evidence="9">
    <location>
        <begin position="120"/>
        <end position="226"/>
    </location>
</feature>
<dbReference type="SUPFAM" id="SSF111283">
    <property type="entry name" value="Putative modulator of DNA gyrase, PmbA/TldD"/>
    <property type="match status" value="1"/>
</dbReference>
<protein>
    <submittedName>
        <fullName evidence="10">PmbA protein</fullName>
    </submittedName>
</protein>
<evidence type="ECO:0000313" key="10">
    <source>
        <dbReference type="EMBL" id="VEJ50695.1"/>
    </source>
</evidence>
<evidence type="ECO:0000256" key="2">
    <source>
        <dbReference type="ARBA" id="ARBA00005836"/>
    </source>
</evidence>
<keyword evidence="6" id="KW-0482">Metalloprotease</keyword>
<dbReference type="Gene3D" id="3.30.2290.10">
    <property type="entry name" value="PmbA/TldD superfamily"/>
    <property type="match status" value="1"/>
</dbReference>
<sequence>MFNHSKNELIQLCAQALDLAKQNGATSAEADFSESIGQSVSVRLSEIEQIEYQQDKSLDITVYVGQRKGRASTADFSPQALQDTVKAAVDIAKYTATDDCAGLADAAMMATQFGELDKYHEWQLPTEEAVELAKKCEAAALQYDERIHNSEGAGLQTGHYQHVYGNSHGFMAHQQGTRHSISCSVVAENSDGMQRDYWYDMACSPNDLDKPESIGRIAAERTVKRLGSRSIATGNHPVVFDTSIAGSLIGHLIGGLSGGALYRQSSFLLDSLGKTVLPSFIHLREEPHIPRAFGSTYFDAEGVATKPRYVIENGVVQGYFLGSYSARKLGMQSTGNAGGAHNLHLNHTHATQSDLLKTMGSGLLITELMGQGVNMLTGDYSRGAAGFWVENGIIAYPVQEITIAGRLQEMYQNIIGVADDALKRSSNKIGSILISDMTVAGS</sequence>
<evidence type="ECO:0000256" key="1">
    <source>
        <dbReference type="ARBA" id="ARBA00004496"/>
    </source>
</evidence>
<dbReference type="Pfam" id="PF01523">
    <property type="entry name" value="PmbA_TldD_1st"/>
    <property type="match status" value="1"/>
</dbReference>
<feature type="domain" description="Metalloprotease TldD/E N-terminal" evidence="7">
    <location>
        <begin position="28"/>
        <end position="92"/>
    </location>
</feature>
<dbReference type="Pfam" id="PF19289">
    <property type="entry name" value="PmbA_TldD_3rd"/>
    <property type="match status" value="1"/>
</dbReference>
<gene>
    <name evidence="10" type="primary">pmbA</name>
    <name evidence="10" type="ORF">NCTC12742_00824</name>
</gene>
<keyword evidence="11" id="KW-1185">Reference proteome</keyword>